<name>A0A7S2NFQ4_9DINO</name>
<accession>A0A7S2NFQ4</accession>
<protein>
    <submittedName>
        <fullName evidence="1">Uncharacterized protein</fullName>
    </submittedName>
</protein>
<gene>
    <name evidence="1" type="ORF">BRAN1462_LOCUS14965</name>
</gene>
<dbReference type="EMBL" id="HBGW01023612">
    <property type="protein sequence ID" value="CAD9538425.1"/>
    <property type="molecule type" value="Transcribed_RNA"/>
</dbReference>
<sequence>MAPYVDEIHIAEGTRDFSGARKKLLWPSLAKSGDALIAKFLHKITYHAVEVPPNATSYDIQKSVLAAQLKVPGRGVMLEGDLDEIVRREVLQAVRACEPADGSGWNANVQMKIFVYSLAWGGSTDWANPPLMREFGLTGSGPATSLAQVAARVHGMGQVGHKRYIRNAENHIVMTDGRTAGWHLGWACDGAEGIAEKILHGHIEGTPAAFAPYAGNRDTLVEFLRDKSLPNPKAYQPDLVRSNLKWDGLPQAIRDDPDLFRSWLGDLELA</sequence>
<dbReference type="AlphaFoldDB" id="A0A7S2NFQ4"/>
<evidence type="ECO:0000313" key="1">
    <source>
        <dbReference type="EMBL" id="CAD9538425.1"/>
    </source>
</evidence>
<reference evidence="1" key="1">
    <citation type="submission" date="2021-01" db="EMBL/GenBank/DDBJ databases">
        <authorList>
            <person name="Corre E."/>
            <person name="Pelletier E."/>
            <person name="Niang G."/>
            <person name="Scheremetjew M."/>
            <person name="Finn R."/>
            <person name="Kale V."/>
            <person name="Holt S."/>
            <person name="Cochrane G."/>
            <person name="Meng A."/>
            <person name="Brown T."/>
            <person name="Cohen L."/>
        </authorList>
    </citation>
    <scope>NUCLEOTIDE SEQUENCE</scope>
    <source>
        <strain evidence="1">RCC3387</strain>
    </source>
</reference>
<proteinExistence type="predicted"/>
<organism evidence="1">
    <name type="scientific">Zooxanthella nutricula</name>
    <dbReference type="NCBI Taxonomy" id="1333877"/>
    <lineage>
        <taxon>Eukaryota</taxon>
        <taxon>Sar</taxon>
        <taxon>Alveolata</taxon>
        <taxon>Dinophyceae</taxon>
        <taxon>Peridiniales</taxon>
        <taxon>Peridiniales incertae sedis</taxon>
        <taxon>Zooxanthella</taxon>
    </lineage>
</organism>